<organism evidence="1 2">
    <name type="scientific">Hyalomma asiaticum</name>
    <name type="common">Tick</name>
    <dbReference type="NCBI Taxonomy" id="266040"/>
    <lineage>
        <taxon>Eukaryota</taxon>
        <taxon>Metazoa</taxon>
        <taxon>Ecdysozoa</taxon>
        <taxon>Arthropoda</taxon>
        <taxon>Chelicerata</taxon>
        <taxon>Arachnida</taxon>
        <taxon>Acari</taxon>
        <taxon>Parasitiformes</taxon>
        <taxon>Ixodida</taxon>
        <taxon>Ixodoidea</taxon>
        <taxon>Ixodidae</taxon>
        <taxon>Hyalomminae</taxon>
        <taxon>Hyalomma</taxon>
    </lineage>
</organism>
<accession>A0ACB7TNU5</accession>
<name>A0ACB7TNU5_HYAAI</name>
<protein>
    <submittedName>
        <fullName evidence="1">Uncharacterized protein</fullName>
    </submittedName>
</protein>
<keyword evidence="2" id="KW-1185">Reference proteome</keyword>
<dbReference type="Proteomes" id="UP000821845">
    <property type="component" value="Chromosome 1"/>
</dbReference>
<dbReference type="EMBL" id="CM023481">
    <property type="protein sequence ID" value="KAH6948733.1"/>
    <property type="molecule type" value="Genomic_DNA"/>
</dbReference>
<comment type="caution">
    <text evidence="1">The sequence shown here is derived from an EMBL/GenBank/DDBJ whole genome shotgun (WGS) entry which is preliminary data.</text>
</comment>
<evidence type="ECO:0000313" key="2">
    <source>
        <dbReference type="Proteomes" id="UP000821845"/>
    </source>
</evidence>
<sequence>MVQRTMGFALNAEYTQRVAPRKVRTDVSKMVGHLYRAYSRMLSSESNLFPPDVQLSEYENSTEAVFEYVDRSSSVYLTRVFSAYTDMSPLLSKTWEAINKGFSTVLPSEVSPWPMRVVRDVRTNRKITLLARLEAAAANFSLMPYAFAFPVYELDAPLSIRYGALGSVVASHMGAKLFATMSAWNVTYRNEVMHEITCFFRRRFDSWSSISEVERAIIYRMASVGALWEAYRNARKSTSDYLSGHKSLRSDQLFFFFWCYLQCGEPAGEHSCNGPLKNLPAFSSTFNCKTGSPMSMEWRCAFFE</sequence>
<gene>
    <name evidence="1" type="ORF">HPB50_026034</name>
</gene>
<proteinExistence type="predicted"/>
<reference evidence="1" key="1">
    <citation type="submission" date="2020-05" db="EMBL/GenBank/DDBJ databases">
        <title>Large-scale comparative analyses of tick genomes elucidate their genetic diversity and vector capacities.</title>
        <authorList>
            <person name="Jia N."/>
            <person name="Wang J."/>
            <person name="Shi W."/>
            <person name="Du L."/>
            <person name="Sun Y."/>
            <person name="Zhan W."/>
            <person name="Jiang J."/>
            <person name="Wang Q."/>
            <person name="Zhang B."/>
            <person name="Ji P."/>
            <person name="Sakyi L.B."/>
            <person name="Cui X."/>
            <person name="Yuan T."/>
            <person name="Jiang B."/>
            <person name="Yang W."/>
            <person name="Lam T.T.-Y."/>
            <person name="Chang Q."/>
            <person name="Ding S."/>
            <person name="Wang X."/>
            <person name="Zhu J."/>
            <person name="Ruan X."/>
            <person name="Zhao L."/>
            <person name="Wei J."/>
            <person name="Que T."/>
            <person name="Du C."/>
            <person name="Cheng J."/>
            <person name="Dai P."/>
            <person name="Han X."/>
            <person name="Huang E."/>
            <person name="Gao Y."/>
            <person name="Liu J."/>
            <person name="Shao H."/>
            <person name="Ye R."/>
            <person name="Li L."/>
            <person name="Wei W."/>
            <person name="Wang X."/>
            <person name="Wang C."/>
            <person name="Yang T."/>
            <person name="Huo Q."/>
            <person name="Li W."/>
            <person name="Guo W."/>
            <person name="Chen H."/>
            <person name="Zhou L."/>
            <person name="Ni X."/>
            <person name="Tian J."/>
            <person name="Zhou Y."/>
            <person name="Sheng Y."/>
            <person name="Liu T."/>
            <person name="Pan Y."/>
            <person name="Xia L."/>
            <person name="Li J."/>
            <person name="Zhao F."/>
            <person name="Cao W."/>
        </authorList>
    </citation>
    <scope>NUCLEOTIDE SEQUENCE</scope>
    <source>
        <strain evidence="1">Hyas-2018</strain>
    </source>
</reference>
<evidence type="ECO:0000313" key="1">
    <source>
        <dbReference type="EMBL" id="KAH6948733.1"/>
    </source>
</evidence>